<organism evidence="1">
    <name type="scientific">Arundo donax</name>
    <name type="common">Giant reed</name>
    <name type="synonym">Donax arundinaceus</name>
    <dbReference type="NCBI Taxonomy" id="35708"/>
    <lineage>
        <taxon>Eukaryota</taxon>
        <taxon>Viridiplantae</taxon>
        <taxon>Streptophyta</taxon>
        <taxon>Embryophyta</taxon>
        <taxon>Tracheophyta</taxon>
        <taxon>Spermatophyta</taxon>
        <taxon>Magnoliopsida</taxon>
        <taxon>Liliopsida</taxon>
        <taxon>Poales</taxon>
        <taxon>Poaceae</taxon>
        <taxon>PACMAD clade</taxon>
        <taxon>Arundinoideae</taxon>
        <taxon>Arundineae</taxon>
        <taxon>Arundo</taxon>
    </lineage>
</organism>
<sequence>MLPFPLIGRFLIQLFSMSRKMAFMLQLRSLHLILMGALPKPQ</sequence>
<proteinExistence type="predicted"/>
<dbReference type="AlphaFoldDB" id="A0A0A9HQL5"/>
<name>A0A0A9HQL5_ARUDO</name>
<reference evidence="1" key="1">
    <citation type="submission" date="2014-09" db="EMBL/GenBank/DDBJ databases">
        <authorList>
            <person name="Magalhaes I.L.F."/>
            <person name="Oliveira U."/>
            <person name="Santos F.R."/>
            <person name="Vidigal T.H.D.A."/>
            <person name="Brescovit A.D."/>
            <person name="Santos A.J."/>
        </authorList>
    </citation>
    <scope>NUCLEOTIDE SEQUENCE</scope>
    <source>
        <tissue evidence="1">Shoot tissue taken approximately 20 cm above the soil surface</tissue>
    </source>
</reference>
<evidence type="ECO:0000313" key="1">
    <source>
        <dbReference type="EMBL" id="JAE39445.1"/>
    </source>
</evidence>
<dbReference type="EMBL" id="GBRH01158451">
    <property type="protein sequence ID" value="JAE39445.1"/>
    <property type="molecule type" value="Transcribed_RNA"/>
</dbReference>
<reference evidence="1" key="2">
    <citation type="journal article" date="2015" name="Data Brief">
        <title>Shoot transcriptome of the giant reed, Arundo donax.</title>
        <authorList>
            <person name="Barrero R.A."/>
            <person name="Guerrero F.D."/>
            <person name="Moolhuijzen P."/>
            <person name="Goolsby J.A."/>
            <person name="Tidwell J."/>
            <person name="Bellgard S.E."/>
            <person name="Bellgard M.I."/>
        </authorList>
    </citation>
    <scope>NUCLEOTIDE SEQUENCE</scope>
    <source>
        <tissue evidence="1">Shoot tissue taken approximately 20 cm above the soil surface</tissue>
    </source>
</reference>
<accession>A0A0A9HQL5</accession>
<protein>
    <submittedName>
        <fullName evidence="1">DP2</fullName>
    </submittedName>
</protein>